<dbReference type="EMBL" id="MFEO01000026">
    <property type="protein sequence ID" value="OGE89197.1"/>
    <property type="molecule type" value="Genomic_DNA"/>
</dbReference>
<comment type="caution">
    <text evidence="1">The sequence shown here is derived from an EMBL/GenBank/DDBJ whole genome shotgun (WGS) entry which is preliminary data.</text>
</comment>
<evidence type="ECO:0000313" key="1">
    <source>
        <dbReference type="EMBL" id="OGE89197.1"/>
    </source>
</evidence>
<evidence type="ECO:0000313" key="2">
    <source>
        <dbReference type="Proteomes" id="UP000178377"/>
    </source>
</evidence>
<dbReference type="STRING" id="1817828.A2722_00480"/>
<protein>
    <submittedName>
        <fullName evidence="1">Uncharacterized protein</fullName>
    </submittedName>
</protein>
<dbReference type="AlphaFoldDB" id="A0A1F5PGZ7"/>
<name>A0A1F5PGZ7_9BACT</name>
<organism evidence="1 2">
    <name type="scientific">Candidatus Doudnabacteria bacterium RIFCSPHIGHO2_01_FULL_50_11</name>
    <dbReference type="NCBI Taxonomy" id="1817828"/>
    <lineage>
        <taxon>Bacteria</taxon>
        <taxon>Candidatus Doudnaibacteriota</taxon>
    </lineage>
</organism>
<sequence>MIKIKSTDNGAPAWQRSRRVKKILAYVLWRREFDGTVPDPHYIAPLGPSAESVVGGEFALLLGELERTTEFNKAWLELDHPVIQSGVLREVARDKQYQLSLKGVSNGSQRMGRHSARRW</sequence>
<gene>
    <name evidence="1" type="ORF">A2722_00480</name>
</gene>
<proteinExistence type="predicted"/>
<dbReference type="Proteomes" id="UP000178377">
    <property type="component" value="Unassembled WGS sequence"/>
</dbReference>
<reference evidence="1 2" key="1">
    <citation type="journal article" date="2016" name="Nat. Commun.">
        <title>Thousands of microbial genomes shed light on interconnected biogeochemical processes in an aquifer system.</title>
        <authorList>
            <person name="Anantharaman K."/>
            <person name="Brown C.T."/>
            <person name="Hug L.A."/>
            <person name="Sharon I."/>
            <person name="Castelle C.J."/>
            <person name="Probst A.J."/>
            <person name="Thomas B.C."/>
            <person name="Singh A."/>
            <person name="Wilkins M.J."/>
            <person name="Karaoz U."/>
            <person name="Brodie E.L."/>
            <person name="Williams K.H."/>
            <person name="Hubbard S.S."/>
            <person name="Banfield J.F."/>
        </authorList>
    </citation>
    <scope>NUCLEOTIDE SEQUENCE [LARGE SCALE GENOMIC DNA]</scope>
</reference>
<accession>A0A1F5PGZ7</accession>